<protein>
    <submittedName>
        <fullName evidence="2">Uncharacterized protein</fullName>
    </submittedName>
</protein>
<keyword evidence="4" id="KW-1185">Reference proteome</keyword>
<feature type="chain" id="PRO_5014046019" evidence="1">
    <location>
        <begin position="23"/>
        <end position="205"/>
    </location>
</feature>
<dbReference type="AlphaFoldDB" id="A0A175W4D7"/>
<evidence type="ECO:0000256" key="1">
    <source>
        <dbReference type="SAM" id="SignalP"/>
    </source>
</evidence>
<gene>
    <name evidence="3" type="ORF">MMYC01_201423</name>
    <name evidence="2" type="ORF">MMYC01_203479</name>
</gene>
<dbReference type="EMBL" id="LCTW02000120">
    <property type="protein sequence ID" value="KXX78445.1"/>
    <property type="molecule type" value="Genomic_DNA"/>
</dbReference>
<keyword evidence="1" id="KW-0732">Signal</keyword>
<dbReference type="OrthoDB" id="4487429at2759"/>
<reference evidence="4" key="2">
    <citation type="submission" date="2015-06" db="EMBL/GenBank/DDBJ databases">
        <authorList>
            <person name="van de Sande W.W.J."/>
        </authorList>
    </citation>
    <scope>NUCLEOTIDE SEQUENCE [LARGE SCALE GENOMIC DNA]</scope>
    <source>
        <strain evidence="4">mm55</strain>
    </source>
</reference>
<evidence type="ECO:0000313" key="4">
    <source>
        <dbReference type="Proteomes" id="UP000078237"/>
    </source>
</evidence>
<reference evidence="2 4" key="3">
    <citation type="submission" date="2016-01" db="EMBL/GenBank/DDBJ databases">
        <title>Madurella mycetomatis genome sequencing.</title>
        <authorList>
            <person name="Van De Sande W."/>
        </authorList>
    </citation>
    <scope>NUCLEOTIDE SEQUENCE [LARGE SCALE GENOMIC DNA]</scope>
    <source>
        <strain evidence="2">Mm55</strain>
        <strain evidence="4">mm55</strain>
    </source>
</reference>
<dbReference type="VEuPathDB" id="FungiDB:MMYC01_201423"/>
<comment type="caution">
    <text evidence="2">The sequence shown here is derived from an EMBL/GenBank/DDBJ whole genome shotgun (WGS) entry which is preliminary data.</text>
</comment>
<evidence type="ECO:0000313" key="2">
    <source>
        <dbReference type="EMBL" id="KXX78445.1"/>
    </source>
</evidence>
<dbReference type="Proteomes" id="UP000078237">
    <property type="component" value="Unassembled WGS sequence"/>
</dbReference>
<reference evidence="2" key="1">
    <citation type="submission" date="2015-06" db="EMBL/GenBank/DDBJ databases">
        <authorList>
            <person name="Hoefler B.C."/>
            <person name="Straight P.D."/>
        </authorList>
    </citation>
    <scope>NUCLEOTIDE SEQUENCE [LARGE SCALE GENOMIC DNA]</scope>
    <source>
        <strain evidence="2">Mm55</strain>
    </source>
</reference>
<feature type="signal peptide" evidence="1">
    <location>
        <begin position="1"/>
        <end position="22"/>
    </location>
</feature>
<dbReference type="VEuPathDB" id="FungiDB:MMYC01_203479"/>
<accession>A0A175W4D7</accession>
<organism evidence="2 4">
    <name type="scientific">Madurella mycetomatis</name>
    <dbReference type="NCBI Taxonomy" id="100816"/>
    <lineage>
        <taxon>Eukaryota</taxon>
        <taxon>Fungi</taxon>
        <taxon>Dikarya</taxon>
        <taxon>Ascomycota</taxon>
        <taxon>Pezizomycotina</taxon>
        <taxon>Sordariomycetes</taxon>
        <taxon>Sordariomycetidae</taxon>
        <taxon>Sordariales</taxon>
        <taxon>Sordariales incertae sedis</taxon>
        <taxon>Madurella</taxon>
    </lineage>
</organism>
<dbReference type="STRING" id="100816.A0A175W4D7"/>
<dbReference type="EMBL" id="LCTW02000037">
    <property type="protein sequence ID" value="KXX81352.1"/>
    <property type="molecule type" value="Genomic_DNA"/>
</dbReference>
<proteinExistence type="predicted"/>
<name>A0A175W4D7_9PEZI</name>
<evidence type="ECO:0000313" key="3">
    <source>
        <dbReference type="EMBL" id="KXX81352.1"/>
    </source>
</evidence>
<sequence length="205" mass="22699">MFIEIALVVIAAAALLRLLVKTQPVIKRAMATPRGELPMAPYFEPPFSRVSYGAKPGALVFGWPAKGGVYLLTAASAVEIEFLGYGRFQQVPRPDPTNPDTAADEESHCNKMRQLGAKWWRSEHAWFADRRKVSPYGRIWESFLATGWPAGGGVWVLSEDKEVAGRKGAGRLFNARTMEERCKIIEQLGGTFYANPKDCPDLDLA</sequence>